<dbReference type="Pfam" id="PF00005">
    <property type="entry name" value="ABC_tran"/>
    <property type="match status" value="1"/>
</dbReference>
<dbReference type="InterPro" id="IPR003593">
    <property type="entry name" value="AAA+_ATPase"/>
</dbReference>
<keyword evidence="9" id="KW-1185">Reference proteome</keyword>
<keyword evidence="3" id="KW-0547">Nucleotide-binding</keyword>
<evidence type="ECO:0000259" key="7">
    <source>
        <dbReference type="PROSITE" id="PS50893"/>
    </source>
</evidence>
<evidence type="ECO:0000256" key="5">
    <source>
        <dbReference type="ARBA" id="ARBA00022970"/>
    </source>
</evidence>
<gene>
    <name evidence="8" type="ORF">FRACA_1500018</name>
</gene>
<dbReference type="InterPro" id="IPR052156">
    <property type="entry name" value="BCAA_Transport_ATP-bd_LivF"/>
</dbReference>
<dbReference type="GO" id="GO:0015807">
    <property type="term" value="P:L-amino acid transport"/>
    <property type="evidence" value="ECO:0007669"/>
    <property type="project" value="TreeGrafter"/>
</dbReference>
<sequence>MSDHSTPATRATASETPRAGTGAFTTAEPGTATAGTAATGTAAGTEIAGTAAGTAASEPALSARGLRLGYGDLTAVWDMDVDVYAGRTTALLGRNGAGKTTLLSGLVGLLGARAGSVRLHGVDVTRLPPWTRVQRGLGIVQEGKRVFRNLTVTENISVALHATVGRSGRAEALERTWANFPVLADRRRRLGGELSGGQQQMLSIATAMVAQPSVLLIDEPSSGLAPLAVEQVLQIIDGLKAQGLAILLVEQIVEEVLSGYADAVILVDQGRSVLSQPADQVSVEQITAAMFGTTAWAS</sequence>
<reference evidence="8 9" key="1">
    <citation type="submission" date="2017-06" db="EMBL/GenBank/DDBJ databases">
        <authorList>
            <person name="Kim H.J."/>
            <person name="Triplett B.A."/>
        </authorList>
    </citation>
    <scope>NUCLEOTIDE SEQUENCE [LARGE SCALE GENOMIC DNA]</scope>
    <source>
        <strain evidence="8">FRACA_ARgP5</strain>
    </source>
</reference>
<keyword evidence="4" id="KW-0067">ATP-binding</keyword>
<dbReference type="GO" id="GO:0016887">
    <property type="term" value="F:ATP hydrolysis activity"/>
    <property type="evidence" value="ECO:0007669"/>
    <property type="project" value="InterPro"/>
</dbReference>
<organism evidence="8 9">
    <name type="scientific">Frankia canadensis</name>
    <dbReference type="NCBI Taxonomy" id="1836972"/>
    <lineage>
        <taxon>Bacteria</taxon>
        <taxon>Bacillati</taxon>
        <taxon>Actinomycetota</taxon>
        <taxon>Actinomycetes</taxon>
        <taxon>Frankiales</taxon>
        <taxon>Frankiaceae</taxon>
        <taxon>Frankia</taxon>
    </lineage>
</organism>
<dbReference type="InterPro" id="IPR003439">
    <property type="entry name" value="ABC_transporter-like_ATP-bd"/>
</dbReference>
<dbReference type="AlphaFoldDB" id="A0A2I2KM17"/>
<evidence type="ECO:0000256" key="3">
    <source>
        <dbReference type="ARBA" id="ARBA00022741"/>
    </source>
</evidence>
<dbReference type="GO" id="GO:0005524">
    <property type="term" value="F:ATP binding"/>
    <property type="evidence" value="ECO:0007669"/>
    <property type="project" value="UniProtKB-KW"/>
</dbReference>
<feature type="compositionally biased region" description="Polar residues" evidence="6">
    <location>
        <begin position="1"/>
        <end position="15"/>
    </location>
</feature>
<dbReference type="SMART" id="SM00382">
    <property type="entry name" value="AAA"/>
    <property type="match status" value="1"/>
</dbReference>
<dbReference type="PANTHER" id="PTHR43820">
    <property type="entry name" value="HIGH-AFFINITY BRANCHED-CHAIN AMINO ACID TRANSPORT ATP-BINDING PROTEIN LIVF"/>
    <property type="match status" value="1"/>
</dbReference>
<dbReference type="EMBL" id="FZMO01000058">
    <property type="protein sequence ID" value="SNQ46708.1"/>
    <property type="molecule type" value="Genomic_DNA"/>
</dbReference>
<evidence type="ECO:0000256" key="4">
    <source>
        <dbReference type="ARBA" id="ARBA00022840"/>
    </source>
</evidence>
<dbReference type="InterPro" id="IPR017871">
    <property type="entry name" value="ABC_transporter-like_CS"/>
</dbReference>
<evidence type="ECO:0000313" key="9">
    <source>
        <dbReference type="Proteomes" id="UP000234331"/>
    </source>
</evidence>
<dbReference type="InterPro" id="IPR027417">
    <property type="entry name" value="P-loop_NTPase"/>
</dbReference>
<name>A0A2I2KM17_9ACTN</name>
<dbReference type="SUPFAM" id="SSF52540">
    <property type="entry name" value="P-loop containing nucleoside triphosphate hydrolases"/>
    <property type="match status" value="1"/>
</dbReference>
<dbReference type="PANTHER" id="PTHR43820:SF4">
    <property type="entry name" value="HIGH-AFFINITY BRANCHED-CHAIN AMINO ACID TRANSPORT ATP-BINDING PROTEIN LIVF"/>
    <property type="match status" value="1"/>
</dbReference>
<evidence type="ECO:0000256" key="2">
    <source>
        <dbReference type="ARBA" id="ARBA00022448"/>
    </source>
</evidence>
<protein>
    <submittedName>
        <fullName evidence="8">Amino acid ABC transporter ATPase (Modular protein)</fullName>
    </submittedName>
</protein>
<keyword evidence="5" id="KW-0029">Amino-acid transport</keyword>
<feature type="domain" description="ABC transporter" evidence="7">
    <location>
        <begin position="61"/>
        <end position="294"/>
    </location>
</feature>
<dbReference type="Gene3D" id="3.40.50.300">
    <property type="entry name" value="P-loop containing nucleotide triphosphate hydrolases"/>
    <property type="match status" value="1"/>
</dbReference>
<evidence type="ECO:0000313" key="8">
    <source>
        <dbReference type="EMBL" id="SNQ46708.1"/>
    </source>
</evidence>
<dbReference type="PROSITE" id="PS50893">
    <property type="entry name" value="ABC_TRANSPORTER_2"/>
    <property type="match status" value="1"/>
</dbReference>
<dbReference type="GO" id="GO:0015658">
    <property type="term" value="F:branched-chain amino acid transmembrane transporter activity"/>
    <property type="evidence" value="ECO:0007669"/>
    <property type="project" value="TreeGrafter"/>
</dbReference>
<feature type="compositionally biased region" description="Low complexity" evidence="6">
    <location>
        <begin position="19"/>
        <end position="36"/>
    </location>
</feature>
<proteinExistence type="inferred from homology"/>
<dbReference type="RefSeq" id="WP_101830683.1">
    <property type="nucleotide sequence ID" value="NZ_FZMO01000058.1"/>
</dbReference>
<feature type="region of interest" description="Disordered" evidence="6">
    <location>
        <begin position="1"/>
        <end position="36"/>
    </location>
</feature>
<keyword evidence="2" id="KW-0813">Transport</keyword>
<accession>A0A2I2KM17</accession>
<dbReference type="PROSITE" id="PS00211">
    <property type="entry name" value="ABC_TRANSPORTER_1"/>
    <property type="match status" value="1"/>
</dbReference>
<comment type="similarity">
    <text evidence="1">Belongs to the ABC transporter superfamily.</text>
</comment>
<evidence type="ECO:0000256" key="1">
    <source>
        <dbReference type="ARBA" id="ARBA00005417"/>
    </source>
</evidence>
<dbReference type="Proteomes" id="UP000234331">
    <property type="component" value="Unassembled WGS sequence"/>
</dbReference>
<evidence type="ECO:0000256" key="6">
    <source>
        <dbReference type="SAM" id="MobiDB-lite"/>
    </source>
</evidence>